<sequence>MFEGFLEMQSMITQVQGRLEIDGDMEYRKIEYGTERFLHTPEPGSRLRDEEEPKRFTLRKWWVQ</sequence>
<dbReference type="EMBL" id="JBHTLM010000030">
    <property type="protein sequence ID" value="MFD1179416.1"/>
    <property type="molecule type" value="Genomic_DNA"/>
</dbReference>
<comment type="caution">
    <text evidence="1">The sequence shown here is derived from an EMBL/GenBank/DDBJ whole genome shotgun (WGS) entry which is preliminary data.</text>
</comment>
<protein>
    <submittedName>
        <fullName evidence="1">Uncharacterized protein</fullName>
    </submittedName>
</protein>
<organism evidence="1 2">
    <name type="scientific">Paenibacillus puldeungensis</name>
    <dbReference type="NCBI Taxonomy" id="696536"/>
    <lineage>
        <taxon>Bacteria</taxon>
        <taxon>Bacillati</taxon>
        <taxon>Bacillota</taxon>
        <taxon>Bacilli</taxon>
        <taxon>Bacillales</taxon>
        <taxon>Paenibacillaceae</taxon>
        <taxon>Paenibacillus</taxon>
    </lineage>
</organism>
<name>A0ABW3S4W2_9BACL</name>
<evidence type="ECO:0000313" key="1">
    <source>
        <dbReference type="EMBL" id="MFD1179416.1"/>
    </source>
</evidence>
<evidence type="ECO:0000313" key="2">
    <source>
        <dbReference type="Proteomes" id="UP001597262"/>
    </source>
</evidence>
<gene>
    <name evidence="1" type="ORF">ACFQ3W_24405</name>
</gene>
<accession>A0ABW3S4W2</accession>
<dbReference type="RefSeq" id="WP_379321838.1">
    <property type="nucleotide sequence ID" value="NZ_JBHTLM010000030.1"/>
</dbReference>
<reference evidence="2" key="1">
    <citation type="journal article" date="2019" name="Int. J. Syst. Evol. Microbiol.">
        <title>The Global Catalogue of Microorganisms (GCM) 10K type strain sequencing project: providing services to taxonomists for standard genome sequencing and annotation.</title>
        <authorList>
            <consortium name="The Broad Institute Genomics Platform"/>
            <consortium name="The Broad Institute Genome Sequencing Center for Infectious Disease"/>
            <person name="Wu L."/>
            <person name="Ma J."/>
        </authorList>
    </citation>
    <scope>NUCLEOTIDE SEQUENCE [LARGE SCALE GENOMIC DNA]</scope>
    <source>
        <strain evidence="2">CCUG 59189</strain>
    </source>
</reference>
<proteinExistence type="predicted"/>
<keyword evidence="2" id="KW-1185">Reference proteome</keyword>
<dbReference type="Proteomes" id="UP001597262">
    <property type="component" value="Unassembled WGS sequence"/>
</dbReference>